<protein>
    <submittedName>
        <fullName evidence="2">Uncharacterized protein</fullName>
    </submittedName>
</protein>
<feature type="region of interest" description="Disordered" evidence="1">
    <location>
        <begin position="68"/>
        <end position="91"/>
    </location>
</feature>
<comment type="caution">
    <text evidence="2">The sequence shown here is derived from an EMBL/GenBank/DDBJ whole genome shotgun (WGS) entry which is preliminary data.</text>
</comment>
<gene>
    <name evidence="2" type="ORF">LSTR_LSTR007206</name>
</gene>
<organism evidence="2 3">
    <name type="scientific">Laodelphax striatellus</name>
    <name type="common">Small brown planthopper</name>
    <name type="synonym">Delphax striatella</name>
    <dbReference type="NCBI Taxonomy" id="195883"/>
    <lineage>
        <taxon>Eukaryota</taxon>
        <taxon>Metazoa</taxon>
        <taxon>Ecdysozoa</taxon>
        <taxon>Arthropoda</taxon>
        <taxon>Hexapoda</taxon>
        <taxon>Insecta</taxon>
        <taxon>Pterygota</taxon>
        <taxon>Neoptera</taxon>
        <taxon>Paraneoptera</taxon>
        <taxon>Hemiptera</taxon>
        <taxon>Auchenorrhyncha</taxon>
        <taxon>Fulgoroidea</taxon>
        <taxon>Delphacidae</taxon>
        <taxon>Criomorphinae</taxon>
        <taxon>Laodelphax</taxon>
    </lineage>
</organism>
<name>A0A482XE97_LAOST</name>
<keyword evidence="3" id="KW-1185">Reference proteome</keyword>
<accession>A0A482XE97</accession>
<evidence type="ECO:0000313" key="2">
    <source>
        <dbReference type="EMBL" id="RZF43870.1"/>
    </source>
</evidence>
<evidence type="ECO:0000313" key="3">
    <source>
        <dbReference type="Proteomes" id="UP000291343"/>
    </source>
</evidence>
<proteinExistence type="predicted"/>
<dbReference type="InParanoid" id="A0A482XE97"/>
<dbReference type="EMBL" id="QKKF02012050">
    <property type="protein sequence ID" value="RZF43870.1"/>
    <property type="molecule type" value="Genomic_DNA"/>
</dbReference>
<evidence type="ECO:0000256" key="1">
    <source>
        <dbReference type="SAM" id="MobiDB-lite"/>
    </source>
</evidence>
<feature type="compositionally biased region" description="Polar residues" evidence="1">
    <location>
        <begin position="82"/>
        <end position="91"/>
    </location>
</feature>
<sequence>MSNCDKCHRSKTTIRKPLVAICGRQNDTIISTTAAAATHSVELSERSELRGVVSSTVRCTMAAFDADATTQGGSTERKRKFPTQTQNFPTG</sequence>
<dbReference type="Proteomes" id="UP000291343">
    <property type="component" value="Unassembled WGS sequence"/>
</dbReference>
<reference evidence="2 3" key="1">
    <citation type="journal article" date="2017" name="Gigascience">
        <title>Genome sequence of the small brown planthopper, Laodelphax striatellus.</title>
        <authorList>
            <person name="Zhu J."/>
            <person name="Jiang F."/>
            <person name="Wang X."/>
            <person name="Yang P."/>
            <person name="Bao Y."/>
            <person name="Zhao W."/>
            <person name="Wang W."/>
            <person name="Lu H."/>
            <person name="Wang Q."/>
            <person name="Cui N."/>
            <person name="Li J."/>
            <person name="Chen X."/>
            <person name="Luo L."/>
            <person name="Yu J."/>
            <person name="Kang L."/>
            <person name="Cui F."/>
        </authorList>
    </citation>
    <scope>NUCLEOTIDE SEQUENCE [LARGE SCALE GENOMIC DNA]</scope>
    <source>
        <strain evidence="2">Lst14</strain>
    </source>
</reference>
<dbReference type="AlphaFoldDB" id="A0A482XE97"/>